<protein>
    <recommendedName>
        <fullName evidence="3">Transposase</fullName>
    </recommendedName>
</protein>
<dbReference type="Proteomes" id="UP000095439">
    <property type="component" value="Unassembled WGS sequence"/>
</dbReference>
<proteinExistence type="predicted"/>
<evidence type="ECO:0000313" key="1">
    <source>
        <dbReference type="EMBL" id="CUN79062.1"/>
    </source>
</evidence>
<sequence length="135" mass="15652">MQKHDKMVALAKEKSAEMTETAITAIETMYRKNIKISVAELTKLTGLSRVFFYNNPNVKQVMMELKEKQQGMILRNPKSDAIAKAQEARIKSLEQKLSDSVPKNEYESLQKKYEELQVKYSQMKKGTLLKMYDQL</sequence>
<accession>A0A173ZRK5</accession>
<dbReference type="InterPro" id="IPR046229">
    <property type="entry name" value="TnpC-like"/>
</dbReference>
<evidence type="ECO:0000313" key="2">
    <source>
        <dbReference type="Proteomes" id="UP000095439"/>
    </source>
</evidence>
<organism evidence="1 2">
    <name type="scientific">Dorea longicatena</name>
    <dbReference type="NCBI Taxonomy" id="88431"/>
    <lineage>
        <taxon>Bacteria</taxon>
        <taxon>Bacillati</taxon>
        <taxon>Bacillota</taxon>
        <taxon>Clostridia</taxon>
        <taxon>Lachnospirales</taxon>
        <taxon>Lachnospiraceae</taxon>
        <taxon>Dorea</taxon>
    </lineage>
</organism>
<reference evidence="1 2" key="1">
    <citation type="submission" date="2015-09" db="EMBL/GenBank/DDBJ databases">
        <authorList>
            <consortium name="Pathogen Informatics"/>
        </authorList>
    </citation>
    <scope>NUCLEOTIDE SEQUENCE [LARGE SCALE GENOMIC DNA]</scope>
    <source>
        <strain evidence="1 2">2789STDY5608866</strain>
    </source>
</reference>
<evidence type="ECO:0008006" key="3">
    <source>
        <dbReference type="Google" id="ProtNLM"/>
    </source>
</evidence>
<dbReference type="Pfam" id="PF19776">
    <property type="entry name" value="DUF6262"/>
    <property type="match status" value="1"/>
</dbReference>
<gene>
    <name evidence="1" type="ORF">ERS852423_01461</name>
</gene>
<dbReference type="EMBL" id="CYYY01000005">
    <property type="protein sequence ID" value="CUN79062.1"/>
    <property type="molecule type" value="Genomic_DNA"/>
</dbReference>
<dbReference type="AlphaFoldDB" id="A0A173ZRK5"/>
<name>A0A173ZRK5_9FIRM</name>